<keyword evidence="3" id="KW-1185">Reference proteome</keyword>
<sequence>MIPDLKTDADLLAYTHTMMEQAAGFERRFRVLFDELAASREMPSATDEERLARYSRRAEVNAAMAELLTERAQVVEPGLMFSWALMVAADVHRERAESSQERAESVRARIESAGGGR</sequence>
<accession>A0ABW1P5X4</accession>
<evidence type="ECO:0000313" key="2">
    <source>
        <dbReference type="EMBL" id="MFC6090841.1"/>
    </source>
</evidence>
<feature type="region of interest" description="Disordered" evidence="1">
    <location>
        <begin position="95"/>
        <end position="117"/>
    </location>
</feature>
<dbReference type="EMBL" id="JBHSQO010000014">
    <property type="protein sequence ID" value="MFC6090841.1"/>
    <property type="molecule type" value="Genomic_DNA"/>
</dbReference>
<dbReference type="RefSeq" id="WP_380637042.1">
    <property type="nucleotide sequence ID" value="NZ_JBHSQO010000014.1"/>
</dbReference>
<dbReference type="Proteomes" id="UP001596220">
    <property type="component" value="Unassembled WGS sequence"/>
</dbReference>
<reference evidence="3" key="1">
    <citation type="journal article" date="2019" name="Int. J. Syst. Evol. Microbiol.">
        <title>The Global Catalogue of Microorganisms (GCM) 10K type strain sequencing project: providing services to taxonomists for standard genome sequencing and annotation.</title>
        <authorList>
            <consortium name="The Broad Institute Genomics Platform"/>
            <consortium name="The Broad Institute Genome Sequencing Center for Infectious Disease"/>
            <person name="Wu L."/>
            <person name="Ma J."/>
        </authorList>
    </citation>
    <scope>NUCLEOTIDE SEQUENCE [LARGE SCALE GENOMIC DNA]</scope>
    <source>
        <strain evidence="3">CGMCC 4.7246</strain>
    </source>
</reference>
<gene>
    <name evidence="2" type="ORF">ACFP3R_16295</name>
</gene>
<name>A0ABW1P5X4_9PSEU</name>
<comment type="caution">
    <text evidence="2">The sequence shown here is derived from an EMBL/GenBank/DDBJ whole genome shotgun (WGS) entry which is preliminary data.</text>
</comment>
<proteinExistence type="predicted"/>
<evidence type="ECO:0000256" key="1">
    <source>
        <dbReference type="SAM" id="MobiDB-lite"/>
    </source>
</evidence>
<feature type="compositionally biased region" description="Basic and acidic residues" evidence="1">
    <location>
        <begin position="95"/>
        <end position="110"/>
    </location>
</feature>
<organism evidence="2 3">
    <name type="scientific">Saccharothrix lopnurensis</name>
    <dbReference type="NCBI Taxonomy" id="1670621"/>
    <lineage>
        <taxon>Bacteria</taxon>
        <taxon>Bacillati</taxon>
        <taxon>Actinomycetota</taxon>
        <taxon>Actinomycetes</taxon>
        <taxon>Pseudonocardiales</taxon>
        <taxon>Pseudonocardiaceae</taxon>
        <taxon>Saccharothrix</taxon>
    </lineage>
</organism>
<evidence type="ECO:0000313" key="3">
    <source>
        <dbReference type="Proteomes" id="UP001596220"/>
    </source>
</evidence>
<protein>
    <submittedName>
        <fullName evidence="2">Uncharacterized protein</fullName>
    </submittedName>
</protein>